<accession>A0A0G1L3B4</accession>
<comment type="caution">
    <text evidence="1">The sequence shown here is derived from an EMBL/GenBank/DDBJ whole genome shotgun (WGS) entry which is preliminary data.</text>
</comment>
<proteinExistence type="predicted"/>
<dbReference type="AlphaFoldDB" id="A0A0G1L3B4"/>
<organism evidence="1 2">
    <name type="scientific">Candidatus Yanofskybacteria bacterium GW2011_GWB1_45_11</name>
    <dbReference type="NCBI Taxonomy" id="1619026"/>
    <lineage>
        <taxon>Bacteria</taxon>
        <taxon>Candidatus Yanofskyibacteriota</taxon>
    </lineage>
</organism>
<evidence type="ECO:0000313" key="2">
    <source>
        <dbReference type="Proteomes" id="UP000034368"/>
    </source>
</evidence>
<sequence length="169" mass="19935">MAKIENAEIDAGQWLLMDPKERFNVLLNTKQNIIPIFVDPIIICVHDQKSGRIKYCVQWKFHDWEVRGGLSSMSVLFEMEIPQAQKKLRKKLYDNGTPHWQVNFIGQGLPRYKSGKYEWPDETYVMFSRRGTIDFTKKNTWLVKIKKDRKVKRKPKQYFGPAVEVSARS</sequence>
<protein>
    <submittedName>
        <fullName evidence="1">Uncharacterized protein</fullName>
    </submittedName>
</protein>
<name>A0A0G1L3B4_9BACT</name>
<gene>
    <name evidence="1" type="ORF">UW90_C0003G0042</name>
</gene>
<dbReference type="Proteomes" id="UP000034368">
    <property type="component" value="Unassembled WGS sequence"/>
</dbReference>
<reference evidence="1 2" key="1">
    <citation type="journal article" date="2015" name="Nature">
        <title>rRNA introns, odd ribosomes, and small enigmatic genomes across a large radiation of phyla.</title>
        <authorList>
            <person name="Brown C.T."/>
            <person name="Hug L.A."/>
            <person name="Thomas B.C."/>
            <person name="Sharon I."/>
            <person name="Castelle C.J."/>
            <person name="Singh A."/>
            <person name="Wilkins M.J."/>
            <person name="Williams K.H."/>
            <person name="Banfield J.F."/>
        </authorList>
    </citation>
    <scope>NUCLEOTIDE SEQUENCE [LARGE SCALE GENOMIC DNA]</scope>
</reference>
<dbReference type="EMBL" id="LCKD01000003">
    <property type="protein sequence ID" value="KKT90318.1"/>
    <property type="molecule type" value="Genomic_DNA"/>
</dbReference>
<evidence type="ECO:0000313" key="1">
    <source>
        <dbReference type="EMBL" id="KKT90318.1"/>
    </source>
</evidence>